<accession>A0A8T2J7W1</accession>
<dbReference type="OrthoDB" id="1932925at2759"/>
<dbReference type="Pfam" id="PF12733">
    <property type="entry name" value="Cadherin-like"/>
    <property type="match status" value="1"/>
</dbReference>
<comment type="caution">
    <text evidence="3">The sequence shown here is derived from an EMBL/GenBank/DDBJ whole genome shotgun (WGS) entry which is preliminary data.</text>
</comment>
<feature type="domain" description="Cadherin-like beta-sandwich-like" evidence="2">
    <location>
        <begin position="516"/>
        <end position="599"/>
    </location>
</feature>
<protein>
    <recommendedName>
        <fullName evidence="2">Cadherin-like beta-sandwich-like domain-containing protein</fullName>
    </recommendedName>
</protein>
<reference evidence="3" key="1">
    <citation type="thesis" date="2020" institute="ProQuest LLC" country="789 East Eisenhower Parkway, Ann Arbor, MI, USA">
        <title>Comparative Genomics and Chromosome Evolution.</title>
        <authorList>
            <person name="Mudd A.B."/>
        </authorList>
    </citation>
    <scope>NUCLEOTIDE SEQUENCE</scope>
    <source>
        <strain evidence="3">Female2</strain>
        <tissue evidence="3">Blood</tissue>
    </source>
</reference>
<evidence type="ECO:0000313" key="4">
    <source>
        <dbReference type="Proteomes" id="UP000812440"/>
    </source>
</evidence>
<keyword evidence="4" id="KW-1185">Reference proteome</keyword>
<keyword evidence="1" id="KW-1133">Transmembrane helix</keyword>
<dbReference type="InterPro" id="IPR025883">
    <property type="entry name" value="Cadherin-like_domain"/>
</dbReference>
<proteinExistence type="predicted"/>
<organism evidence="3 4">
    <name type="scientific">Hymenochirus boettgeri</name>
    <name type="common">Congo dwarf clawed frog</name>
    <dbReference type="NCBI Taxonomy" id="247094"/>
    <lineage>
        <taxon>Eukaryota</taxon>
        <taxon>Metazoa</taxon>
        <taxon>Chordata</taxon>
        <taxon>Craniata</taxon>
        <taxon>Vertebrata</taxon>
        <taxon>Euteleostomi</taxon>
        <taxon>Amphibia</taxon>
        <taxon>Batrachia</taxon>
        <taxon>Anura</taxon>
        <taxon>Pipoidea</taxon>
        <taxon>Pipidae</taxon>
        <taxon>Pipinae</taxon>
        <taxon>Hymenochirus</taxon>
    </lineage>
</organism>
<evidence type="ECO:0000259" key="2">
    <source>
        <dbReference type="Pfam" id="PF12733"/>
    </source>
</evidence>
<dbReference type="EMBL" id="JAACNH010000006">
    <property type="protein sequence ID" value="KAG8439823.1"/>
    <property type="molecule type" value="Genomic_DNA"/>
</dbReference>
<evidence type="ECO:0000313" key="3">
    <source>
        <dbReference type="EMBL" id="KAG8439823.1"/>
    </source>
</evidence>
<keyword evidence="1" id="KW-0472">Membrane</keyword>
<sequence>MGWRRRYCPSPVFVVLAVGVCIFYQSLILFWRRAPWKFEEYTPGTKVVFVNEHQNDMGCVFALVRLYRRMKELEDTIRFSLNSSSSKNIFLYVHPSLDINEHAFYRTILRQLGYVVILTDIKGDEGGEGLVSNKETFIYIPPQKSLESDCSEKQDFLKLNKLKKVNMLLKVQQLLCHKEELCKKMDKYQELETLTVCLSHLPHSVIKRKFTSPFFPSKSKRKLNDTATVSKNPIFKGPVSGHHFESQDLPFIRMYVLITSVSPLRAFLHSTGIVQHQPHQQFVPIKLRVFYEQFFKWNSPSQAFETMKETVGKFLLVFPKWNEASFVKDHFHFDGLHTENNETKDEIIKDTFKFILQNVSISFVEILYNLMEFSAAKKHICGNNPTVEEVMWEKIHMFLSYAQENLEAFEMIPPSDNLESLKYNVNIETDTKIDLGLVPKIHKHLSRILQDFRLLITRTSSFNLTVGESYRKPDDKELPVSSGNSYNLKAHTKQMNCSNDDSTLCYISYIYSHPKLELNPDFNPEIKNYYVEVPFDVVTVEIGAEATHCKSQVQLEKDGQRVATYPLGLGNNEITIYVMDKLKPTPGVLRKYHITIHREDRPSLPLFNQYTMCGFVQDCGLIINQEEPCGLHPVSLQVTKTHQRYCESGDAKGQWIVPCLSCEDNRTCDWRAITWYTYTCHHAILLESELQHCMQQRKLLFIGDSTNRGIMHYLIERVNKTLQEWQKSHAMKFYNINNGTTAIGYSYYPQFWIEASHRPTFENALVQLIKRSQPLKDTKQTVLVVGGVQWLNSKHLQIIEKVLKRENLSHIMVIIKSIGMGFHLPVHGVRSLSPNEVKYLYVENLQILNASKLYGYEVVDTLSITMGRYKEFLQGKCGCHYHKVVKSSLSKEEYQRNTNLLNGYRFGDIIFPLFQDHPSNMKSPYHVHGSVNQVYSEILLSRICAKKEKY</sequence>
<feature type="transmembrane region" description="Helical" evidence="1">
    <location>
        <begin position="12"/>
        <end position="31"/>
    </location>
</feature>
<gene>
    <name evidence="3" type="ORF">GDO86_005839</name>
</gene>
<keyword evidence="1" id="KW-0812">Transmembrane</keyword>
<dbReference type="AlphaFoldDB" id="A0A8T2J7W1"/>
<dbReference type="PANTHER" id="PTHR14776:SF1">
    <property type="entry name" value="CADHERIN-LIKE AND PC-ESTERASE DOMAIN-CONTAINING PROTEIN 1"/>
    <property type="match status" value="1"/>
</dbReference>
<dbReference type="PANTHER" id="PTHR14776">
    <property type="entry name" value="CADHERIN-LIKE AND PC-ESTERASE DOMAIN-CONTAINING PROTEIN 1"/>
    <property type="match status" value="1"/>
</dbReference>
<dbReference type="Proteomes" id="UP000812440">
    <property type="component" value="Chromosome 3"/>
</dbReference>
<evidence type="ECO:0000256" key="1">
    <source>
        <dbReference type="SAM" id="Phobius"/>
    </source>
</evidence>
<name>A0A8T2J7W1_9PIPI</name>